<dbReference type="Pfam" id="PF13520">
    <property type="entry name" value="AA_permease_2"/>
    <property type="match status" value="2"/>
</dbReference>
<feature type="transmembrane region" description="Helical" evidence="5">
    <location>
        <begin position="173"/>
        <end position="189"/>
    </location>
</feature>
<keyword evidence="4 5" id="KW-0472">Membrane</keyword>
<dbReference type="InterPro" id="IPR002293">
    <property type="entry name" value="AA/rel_permease1"/>
</dbReference>
<feature type="transmembrane region" description="Helical" evidence="5">
    <location>
        <begin position="83"/>
        <end position="101"/>
    </location>
</feature>
<dbReference type="OrthoDB" id="6378081at2759"/>
<dbReference type="GO" id="GO:0015179">
    <property type="term" value="F:L-amino acid transmembrane transporter activity"/>
    <property type="evidence" value="ECO:0007669"/>
    <property type="project" value="TreeGrafter"/>
</dbReference>
<evidence type="ECO:0000256" key="4">
    <source>
        <dbReference type="ARBA" id="ARBA00023136"/>
    </source>
</evidence>
<evidence type="ECO:0000313" key="6">
    <source>
        <dbReference type="EMBL" id="CAD7248552.1"/>
    </source>
</evidence>
<evidence type="ECO:0008006" key="8">
    <source>
        <dbReference type="Google" id="ProtNLM"/>
    </source>
</evidence>
<protein>
    <recommendedName>
        <fullName evidence="8">B(0,+)-type amino acid transporter 1</fullName>
    </recommendedName>
</protein>
<gene>
    <name evidence="6" type="ORF">DSTB1V02_LOCUS8364</name>
</gene>
<feature type="transmembrane region" description="Helical" evidence="5">
    <location>
        <begin position="113"/>
        <end position="131"/>
    </location>
</feature>
<feature type="transmembrane region" description="Helical" evidence="5">
    <location>
        <begin position="26"/>
        <end position="46"/>
    </location>
</feature>
<evidence type="ECO:0000256" key="3">
    <source>
        <dbReference type="ARBA" id="ARBA00022989"/>
    </source>
</evidence>
<comment type="subcellular location">
    <subcellularLocation>
        <location evidence="1">Membrane</location>
        <topology evidence="1">Multi-pass membrane protein</topology>
    </subcellularLocation>
</comment>
<feature type="transmembrane region" description="Helical" evidence="5">
    <location>
        <begin position="346"/>
        <end position="368"/>
    </location>
</feature>
<evidence type="ECO:0000256" key="1">
    <source>
        <dbReference type="ARBA" id="ARBA00004141"/>
    </source>
</evidence>
<keyword evidence="2 5" id="KW-0812">Transmembrane</keyword>
<reference evidence="6" key="1">
    <citation type="submission" date="2020-11" db="EMBL/GenBank/DDBJ databases">
        <authorList>
            <person name="Tran Van P."/>
        </authorList>
    </citation>
    <scope>NUCLEOTIDE SEQUENCE</scope>
</reference>
<dbReference type="Proteomes" id="UP000677054">
    <property type="component" value="Unassembled WGS sequence"/>
</dbReference>
<feature type="transmembrane region" description="Helical" evidence="5">
    <location>
        <begin position="241"/>
        <end position="257"/>
    </location>
</feature>
<keyword evidence="3 5" id="KW-1133">Transmembrane helix</keyword>
<dbReference type="Gene3D" id="1.20.1740.10">
    <property type="entry name" value="Amino acid/polyamine transporter I"/>
    <property type="match status" value="1"/>
</dbReference>
<evidence type="ECO:0000313" key="7">
    <source>
        <dbReference type="Proteomes" id="UP000677054"/>
    </source>
</evidence>
<dbReference type="GO" id="GO:0016020">
    <property type="term" value="C:membrane"/>
    <property type="evidence" value="ECO:0007669"/>
    <property type="project" value="UniProtKB-SubCell"/>
</dbReference>
<proteinExistence type="predicted"/>
<dbReference type="PANTHER" id="PTHR11785:SF512">
    <property type="entry name" value="SOBREMESA, ISOFORM B"/>
    <property type="match status" value="1"/>
</dbReference>
<keyword evidence="7" id="KW-1185">Reference proteome</keyword>
<dbReference type="EMBL" id="LR901416">
    <property type="protein sequence ID" value="CAD7248552.1"/>
    <property type="molecule type" value="Genomic_DNA"/>
</dbReference>
<name>A0A7R9A828_9CRUS</name>
<dbReference type="PANTHER" id="PTHR11785">
    <property type="entry name" value="AMINO ACID TRANSPORTER"/>
    <property type="match status" value="1"/>
</dbReference>
<dbReference type="InterPro" id="IPR050598">
    <property type="entry name" value="AminoAcid_Transporter"/>
</dbReference>
<feature type="transmembrane region" description="Helical" evidence="5">
    <location>
        <begin position="151"/>
        <end position="168"/>
    </location>
</feature>
<sequence length="406" mass="44611">MEDGGSGIFVSPTGLLERTGSVGLSLIIWAACGLLSMLGAMAYAELGTLIPYSGAEYTYYLAAFGGFPAFIYCWVSVFILKPSMLAIICLSFAEYVINGFVPLCNSEDTMVKIVGAFAIGALSYAELGIVIPYSGGEIAYYVHSFGPLHHFFGPLLGFLFGWTSVLLLKPSSLAILTLTFAKYVVLPFWELRKEDGSCDGNSEELSEKLVAALCIGVITFVNCFDVKLATRVQNVFTTAKLLAVVIIVITGIVKFAQGESKLNLGFNGTTKEYGKIATAFYSGLWAYDGWYEPSNYTYKFRMQQSISNTINVTDMRCVMQIVLFSRNNLNYVTEELKNPYVNLPRAIMIAIPLVTVCYLLVNISYLIVLDQATLLASDAVAVVHTTDLKCECEKEFGFEVRTIRPD</sequence>
<feature type="transmembrane region" description="Helical" evidence="5">
    <location>
        <begin position="209"/>
        <end position="229"/>
    </location>
</feature>
<dbReference type="EMBL" id="CAJPEV010001899">
    <property type="protein sequence ID" value="CAG0894785.1"/>
    <property type="molecule type" value="Genomic_DNA"/>
</dbReference>
<feature type="transmembrane region" description="Helical" evidence="5">
    <location>
        <begin position="58"/>
        <end position="77"/>
    </location>
</feature>
<accession>A0A7R9A828</accession>
<dbReference type="AlphaFoldDB" id="A0A7R9A828"/>
<evidence type="ECO:0000256" key="2">
    <source>
        <dbReference type="ARBA" id="ARBA00022692"/>
    </source>
</evidence>
<evidence type="ECO:0000256" key="5">
    <source>
        <dbReference type="SAM" id="Phobius"/>
    </source>
</evidence>
<organism evidence="6">
    <name type="scientific">Darwinula stevensoni</name>
    <dbReference type="NCBI Taxonomy" id="69355"/>
    <lineage>
        <taxon>Eukaryota</taxon>
        <taxon>Metazoa</taxon>
        <taxon>Ecdysozoa</taxon>
        <taxon>Arthropoda</taxon>
        <taxon>Crustacea</taxon>
        <taxon>Oligostraca</taxon>
        <taxon>Ostracoda</taxon>
        <taxon>Podocopa</taxon>
        <taxon>Podocopida</taxon>
        <taxon>Darwinulocopina</taxon>
        <taxon>Darwinuloidea</taxon>
        <taxon>Darwinulidae</taxon>
        <taxon>Darwinula</taxon>
    </lineage>
</organism>